<dbReference type="AlphaFoldDB" id="A0A2G7HIY0"/>
<keyword evidence="3" id="KW-1185">Reference proteome</keyword>
<proteinExistence type="predicted"/>
<dbReference type="EMBL" id="PEIK01000004">
    <property type="protein sequence ID" value="PIH05014.1"/>
    <property type="molecule type" value="Genomic_DNA"/>
</dbReference>
<dbReference type="Proteomes" id="UP000231322">
    <property type="component" value="Unassembled WGS sequence"/>
</dbReference>
<sequence>MENYSQFTFLIYFSSSQTYFKPSSINIVAIFTFSGGFVYLRRYFLLGT</sequence>
<keyword evidence="1" id="KW-0812">Transmembrane</keyword>
<reference evidence="2 3" key="1">
    <citation type="submission" date="2017-10" db="EMBL/GenBank/DDBJ databases">
        <title>Reclassification of Eubacterium combesii and discrepancies in the nomenclature of botulinum neurotoxin producing clostridia. Request for an Opinion.</title>
        <authorList>
            <person name="Dobritsa A.P."/>
            <person name="Kutumbaka K.K."/>
            <person name="Samadpour M."/>
        </authorList>
    </citation>
    <scope>NUCLEOTIDE SEQUENCE [LARGE SCALE GENOMIC DNA]</scope>
    <source>
        <strain evidence="2 3">DSM 20696</strain>
    </source>
</reference>
<keyword evidence="1" id="KW-0472">Membrane</keyword>
<evidence type="ECO:0000313" key="3">
    <source>
        <dbReference type="Proteomes" id="UP000231322"/>
    </source>
</evidence>
<organism evidence="2 3">
    <name type="scientific">Clostridium combesii</name>
    <dbReference type="NCBI Taxonomy" id="39481"/>
    <lineage>
        <taxon>Bacteria</taxon>
        <taxon>Bacillati</taxon>
        <taxon>Bacillota</taxon>
        <taxon>Clostridia</taxon>
        <taxon>Eubacteriales</taxon>
        <taxon>Clostridiaceae</taxon>
        <taxon>Clostridium</taxon>
    </lineage>
</organism>
<protein>
    <submittedName>
        <fullName evidence="2">PTS fructose transporter subunit IIA</fullName>
    </submittedName>
</protein>
<name>A0A2G7HIY0_9CLOT</name>
<feature type="transmembrane region" description="Helical" evidence="1">
    <location>
        <begin position="20"/>
        <end position="40"/>
    </location>
</feature>
<keyword evidence="1" id="KW-1133">Transmembrane helix</keyword>
<evidence type="ECO:0000313" key="2">
    <source>
        <dbReference type="EMBL" id="PIH05014.1"/>
    </source>
</evidence>
<evidence type="ECO:0000256" key="1">
    <source>
        <dbReference type="SAM" id="Phobius"/>
    </source>
</evidence>
<accession>A0A2G7HIY0</accession>
<gene>
    <name evidence="2" type="ORF">CS538_07545</name>
</gene>
<comment type="caution">
    <text evidence="2">The sequence shown here is derived from an EMBL/GenBank/DDBJ whole genome shotgun (WGS) entry which is preliminary data.</text>
</comment>